<proteinExistence type="predicted"/>
<dbReference type="AlphaFoldDB" id="A0A699V0F8"/>
<gene>
    <name evidence="1" type="ORF">Tci_897643</name>
</gene>
<accession>A0A699V0F8</accession>
<organism evidence="1">
    <name type="scientific">Tanacetum cinerariifolium</name>
    <name type="common">Dalmatian daisy</name>
    <name type="synonym">Chrysanthemum cinerariifolium</name>
    <dbReference type="NCBI Taxonomy" id="118510"/>
    <lineage>
        <taxon>Eukaryota</taxon>
        <taxon>Viridiplantae</taxon>
        <taxon>Streptophyta</taxon>
        <taxon>Embryophyta</taxon>
        <taxon>Tracheophyta</taxon>
        <taxon>Spermatophyta</taxon>
        <taxon>Magnoliopsida</taxon>
        <taxon>eudicotyledons</taxon>
        <taxon>Gunneridae</taxon>
        <taxon>Pentapetalae</taxon>
        <taxon>asterids</taxon>
        <taxon>campanulids</taxon>
        <taxon>Asterales</taxon>
        <taxon>Asteraceae</taxon>
        <taxon>Asteroideae</taxon>
        <taxon>Anthemideae</taxon>
        <taxon>Anthemidinae</taxon>
        <taxon>Tanacetum</taxon>
    </lineage>
</organism>
<protein>
    <submittedName>
        <fullName evidence="1">Uncharacterized protein</fullName>
    </submittedName>
</protein>
<name>A0A699V0F8_TANCI</name>
<comment type="caution">
    <text evidence="1">The sequence shown here is derived from an EMBL/GenBank/DDBJ whole genome shotgun (WGS) entry which is preliminary data.</text>
</comment>
<evidence type="ECO:0000313" key="1">
    <source>
        <dbReference type="EMBL" id="GFD25674.1"/>
    </source>
</evidence>
<reference evidence="1" key="1">
    <citation type="journal article" date="2019" name="Sci. Rep.">
        <title>Draft genome of Tanacetum cinerariifolium, the natural source of mosquito coil.</title>
        <authorList>
            <person name="Yamashiro T."/>
            <person name="Shiraishi A."/>
            <person name="Satake H."/>
            <person name="Nakayama K."/>
        </authorList>
    </citation>
    <scope>NUCLEOTIDE SEQUENCE</scope>
</reference>
<dbReference type="EMBL" id="BKCJ011362504">
    <property type="protein sequence ID" value="GFD25674.1"/>
    <property type="molecule type" value="Genomic_DNA"/>
</dbReference>
<sequence>MHADDNVVTEPNYDAKVVSKVNASHKMIPKAVHERKNHGKRNTVVNTSVDDQIDSSIVFDDPYVENNGGSDEHDSNAHDEYHNIQILAYNVQREAENQK</sequence>